<evidence type="ECO:0000313" key="1">
    <source>
        <dbReference type="EMBL" id="RIQ20235.1"/>
    </source>
</evidence>
<organism evidence="1 2">
    <name type="scientific">Jiangella rhizosphaerae</name>
    <dbReference type="NCBI Taxonomy" id="2293569"/>
    <lineage>
        <taxon>Bacteria</taxon>
        <taxon>Bacillati</taxon>
        <taxon>Actinomycetota</taxon>
        <taxon>Actinomycetes</taxon>
        <taxon>Jiangellales</taxon>
        <taxon>Jiangellaceae</taxon>
        <taxon>Jiangella</taxon>
    </lineage>
</organism>
<dbReference type="Proteomes" id="UP000284057">
    <property type="component" value="Unassembled WGS sequence"/>
</dbReference>
<protein>
    <submittedName>
        <fullName evidence="1">Uncharacterized protein</fullName>
    </submittedName>
</protein>
<keyword evidence="2" id="KW-1185">Reference proteome</keyword>
<reference evidence="1 2" key="1">
    <citation type="submission" date="2018-09" db="EMBL/GenBank/DDBJ databases">
        <title>Isolation, diversity and antifungal activity of actinobacteria from wheat.</title>
        <authorList>
            <person name="Han C."/>
        </authorList>
    </citation>
    <scope>NUCLEOTIDE SEQUENCE [LARGE SCALE GENOMIC DNA]</scope>
    <source>
        <strain evidence="1 2">NEAU-YY265</strain>
    </source>
</reference>
<accession>A0A418KMU9</accession>
<evidence type="ECO:0000313" key="2">
    <source>
        <dbReference type="Proteomes" id="UP000284057"/>
    </source>
</evidence>
<sequence length="59" mass="6340">MFSGHDTCAGRQVAEGDHGNSVYAFLAGYPTYSIPNVTANSYLRVTRFDPVTGVDLGRS</sequence>
<dbReference type="AlphaFoldDB" id="A0A418KMU9"/>
<dbReference type="EMBL" id="QUAL01000175">
    <property type="protein sequence ID" value="RIQ20235.1"/>
    <property type="molecule type" value="Genomic_DNA"/>
</dbReference>
<dbReference type="OrthoDB" id="9772095at2"/>
<comment type="caution">
    <text evidence="1">The sequence shown here is derived from an EMBL/GenBank/DDBJ whole genome shotgun (WGS) entry which is preliminary data.</text>
</comment>
<dbReference type="RefSeq" id="WP_119661359.1">
    <property type="nucleotide sequence ID" value="NZ_QUAL01000175.1"/>
</dbReference>
<proteinExistence type="predicted"/>
<name>A0A418KMU9_9ACTN</name>
<gene>
    <name evidence="1" type="ORF">DY240_18705</name>
</gene>